<evidence type="ECO:0000259" key="7">
    <source>
        <dbReference type="Pfam" id="PF22544"/>
    </source>
</evidence>
<evidence type="ECO:0000256" key="2">
    <source>
        <dbReference type="ARBA" id="ARBA00004496"/>
    </source>
</evidence>
<keyword evidence="5" id="KW-0966">Cell projection</keyword>
<gene>
    <name evidence="8" type="ORF">JIN81_09650</name>
</gene>
<evidence type="ECO:0000256" key="4">
    <source>
        <dbReference type="ARBA" id="ARBA00023069"/>
    </source>
</evidence>
<dbReference type="Gene3D" id="2.60.40.10">
    <property type="entry name" value="Immunoglobulins"/>
    <property type="match status" value="1"/>
</dbReference>
<feature type="chain" id="PRO_5037734874" evidence="6">
    <location>
        <begin position="22"/>
        <end position="846"/>
    </location>
</feature>
<dbReference type="InterPro" id="IPR053879">
    <property type="entry name" value="HYDIN_VesB_CFA65-like_Ig"/>
</dbReference>
<evidence type="ECO:0000313" key="8">
    <source>
        <dbReference type="EMBL" id="MBK1827287.1"/>
    </source>
</evidence>
<keyword evidence="6" id="KW-0732">Signal</keyword>
<comment type="caution">
    <text evidence="8">The sequence shown here is derived from an EMBL/GenBank/DDBJ whole genome shotgun (WGS) entry which is preliminary data.</text>
</comment>
<evidence type="ECO:0000256" key="3">
    <source>
        <dbReference type="ARBA" id="ARBA00022490"/>
    </source>
</evidence>
<dbReference type="Proteomes" id="UP000658278">
    <property type="component" value="Unassembled WGS sequence"/>
</dbReference>
<organism evidence="8 9">
    <name type="scientific">Haloferula rosea</name>
    <dbReference type="NCBI Taxonomy" id="490093"/>
    <lineage>
        <taxon>Bacteria</taxon>
        <taxon>Pseudomonadati</taxon>
        <taxon>Verrucomicrobiota</taxon>
        <taxon>Verrucomicrobiia</taxon>
        <taxon>Verrucomicrobiales</taxon>
        <taxon>Verrucomicrobiaceae</taxon>
        <taxon>Haloferula</taxon>
    </lineage>
</organism>
<dbReference type="RefSeq" id="WP_200278737.1">
    <property type="nucleotide sequence ID" value="NZ_JAENII010000006.1"/>
</dbReference>
<name>A0A934RA90_9BACT</name>
<keyword evidence="3" id="KW-0963">Cytoplasm</keyword>
<reference evidence="8" key="1">
    <citation type="submission" date="2021-01" db="EMBL/GenBank/DDBJ databases">
        <title>Modified the classification status of verrucomicrobia.</title>
        <authorList>
            <person name="Feng X."/>
        </authorList>
    </citation>
    <scope>NUCLEOTIDE SEQUENCE</scope>
    <source>
        <strain evidence="8">KCTC 22201</strain>
    </source>
</reference>
<feature type="domain" description="HYDIN/VesB/CFA65-like Ig-like" evidence="7">
    <location>
        <begin position="415"/>
        <end position="511"/>
    </location>
</feature>
<dbReference type="Pfam" id="PF22544">
    <property type="entry name" value="HYDIN_VesB_CFA65-like_Ig"/>
    <property type="match status" value="1"/>
</dbReference>
<keyword evidence="9" id="KW-1185">Reference proteome</keyword>
<evidence type="ECO:0000256" key="6">
    <source>
        <dbReference type="SAM" id="SignalP"/>
    </source>
</evidence>
<keyword evidence="4" id="KW-0969">Cilium</keyword>
<sequence length="846" mass="86249">MKKLPLLGAACGLLSPLAVFGQTILIDYDDGDSGNGIHDANINSGDIGVQDWVGSHQYQTNNNSGVGSSQNLIMGANREAAHTLETTGYSPEVGHTLTGSFMWRSAANWDAADRPVFSVFYTDDDTIDGAPTDLFSYEVATSNGTTYRVENVPAHLITDSGVTGKTLFVRLSDNDSAVGGEFYRADNVFVSVDTTVPSPFLLVDADVSLSANTTATSNFSIPISNLAGDGTTPLAISGVTPTGTDSSGVSNLVFPPTVVATASDQITFDFTPSSGAGSYTFDLEIASDDAGLASPRVVTVDVEVGASPFLVVDGIEDFVNDGSSTSYSVSVTNDSADGTTPLSITGVIASGTDSDDVSNIVFPPSVAAGASGDITFDFLPSVGGGSYSFVLEVSSDDQGASSPTEILVFVDVEDPVISLGSASLDFGDFSTPPAPQVETVTITNTGGATDLVIDEINTAITGAGAFTITSFPGPIAPGASGDLEVTFTPAAGEGLIEGTLTIVSNDFDNTQPQVSLRAFIFPSDPVAAIDFGTSGSPVAAGYTQFEVSEGASQTIAGVGVTLSSRDGNISAGSGAGSGDLFTDFAQTPFNGSAGAYISVVLTGLADGTLNLVSSHDFSSSFALPINVQFGEVGALASIANGITRPGEVAHSAVVEAGKTYELRVIESGNANLAYISGLLLWGDAVPGGTPFGSFVTDAGLDPATTGLPGLDPDLDGIDTGIEWVVGGSPNDTVNPDTTKLPTAAVLTADPDGDETVSDYLVFTYRRTTASAADTDTTIDVEYGTTLAGWNTALDGTDGVVIIETLDGFEAGVDQVDVYVPTSLGNADGRLFARLNVTIAGTEVAVD</sequence>
<evidence type="ECO:0000313" key="9">
    <source>
        <dbReference type="Proteomes" id="UP000658278"/>
    </source>
</evidence>
<proteinExistence type="predicted"/>
<dbReference type="InterPro" id="IPR013783">
    <property type="entry name" value="Ig-like_fold"/>
</dbReference>
<evidence type="ECO:0000256" key="5">
    <source>
        <dbReference type="ARBA" id="ARBA00023273"/>
    </source>
</evidence>
<dbReference type="AlphaFoldDB" id="A0A934RA90"/>
<dbReference type="NCBIfam" id="NF012200">
    <property type="entry name" value="choice_anch_D"/>
    <property type="match status" value="1"/>
</dbReference>
<protein>
    <submittedName>
        <fullName evidence="8">Choice-of-anchor D domain-containing protein</fullName>
    </submittedName>
</protein>
<accession>A0A934RA90</accession>
<dbReference type="EMBL" id="JAENII010000006">
    <property type="protein sequence ID" value="MBK1827287.1"/>
    <property type="molecule type" value="Genomic_DNA"/>
</dbReference>
<feature type="signal peptide" evidence="6">
    <location>
        <begin position="1"/>
        <end position="21"/>
    </location>
</feature>
<comment type="subcellular location">
    <subcellularLocation>
        <location evidence="1">Cell projection</location>
        <location evidence="1">Cilium</location>
    </subcellularLocation>
    <subcellularLocation>
        <location evidence="2">Cytoplasm</location>
    </subcellularLocation>
</comment>
<evidence type="ECO:0000256" key="1">
    <source>
        <dbReference type="ARBA" id="ARBA00004138"/>
    </source>
</evidence>